<evidence type="ECO:0000256" key="12">
    <source>
        <dbReference type="ARBA" id="ARBA00025677"/>
    </source>
</evidence>
<comment type="subunit">
    <text evidence="3">Monomer.</text>
</comment>
<dbReference type="GeneID" id="4363334"/>
<evidence type="ECO:0000256" key="9">
    <source>
        <dbReference type="ARBA" id="ARBA00022840"/>
    </source>
</evidence>
<feature type="domain" description="Helicase ATP-binding" evidence="16">
    <location>
        <begin position="170"/>
        <end position="346"/>
    </location>
</feature>
<keyword evidence="6" id="KW-0547">Nucleotide-binding</keyword>
<comment type="similarity">
    <text evidence="2">Belongs to the DEAD box helicase family. DEAH subfamily.</text>
</comment>
<dbReference type="InterPro" id="IPR014001">
    <property type="entry name" value="Helicase_ATP-bd"/>
</dbReference>
<dbReference type="SUPFAM" id="SSF52540">
    <property type="entry name" value="P-loop containing nucleoside triphosphate hydrolases"/>
    <property type="match status" value="1"/>
</dbReference>
<dbReference type="GO" id="GO:0003724">
    <property type="term" value="F:RNA helicase activity"/>
    <property type="evidence" value="ECO:0007669"/>
    <property type="project" value="UniProtKB-EC"/>
</dbReference>
<accession>Q070I0</accession>
<gene>
    <name evidence="18" type="ORF">CRV071</name>
</gene>
<dbReference type="Pfam" id="PF12011">
    <property type="entry name" value="NPH-II"/>
    <property type="match status" value="1"/>
</dbReference>
<organism evidence="18 19">
    <name type="scientific">Nile crocodilepox virus (isolate Crocodylus niloticus/Zimbabwe/Ume/2001)</name>
    <name type="common">CRV</name>
    <dbReference type="NCBI Taxonomy" id="1289473"/>
    <lineage>
        <taxon>Viruses</taxon>
        <taxon>Varidnaviria</taxon>
        <taxon>Bamfordvirae</taxon>
        <taxon>Nucleocytoviricota</taxon>
        <taxon>Pokkesviricetes</taxon>
        <taxon>Chitovirales</taxon>
        <taxon>Poxviridae</taxon>
        <taxon>Chordopoxvirinae</taxon>
        <taxon>Crocodylidpoxvirus</taxon>
        <taxon>Crocodylidpoxvirus nilecrocodilepox</taxon>
        <taxon>Nile crocodilepox virus</taxon>
    </lineage>
</organism>
<dbReference type="InterPro" id="IPR002464">
    <property type="entry name" value="DNA/RNA_helicase_DEAH_CS"/>
</dbReference>
<evidence type="ECO:0000256" key="3">
    <source>
        <dbReference type="ARBA" id="ARBA00011245"/>
    </source>
</evidence>
<dbReference type="PROSITE" id="PS51194">
    <property type="entry name" value="HELICASE_CTER"/>
    <property type="match status" value="1"/>
</dbReference>
<comment type="catalytic activity">
    <reaction evidence="15">
        <text>ATP + H2O = ADP + phosphate + H(+)</text>
        <dbReference type="Rhea" id="RHEA:13065"/>
        <dbReference type="ChEBI" id="CHEBI:15377"/>
        <dbReference type="ChEBI" id="CHEBI:15378"/>
        <dbReference type="ChEBI" id="CHEBI:30616"/>
        <dbReference type="ChEBI" id="CHEBI:43474"/>
        <dbReference type="ChEBI" id="CHEBI:456216"/>
        <dbReference type="EC" id="3.6.4.13"/>
    </reaction>
</comment>
<evidence type="ECO:0000256" key="14">
    <source>
        <dbReference type="ARBA" id="ARBA00031914"/>
    </source>
</evidence>
<keyword evidence="19" id="KW-1185">Reference proteome</keyword>
<keyword evidence="8 18" id="KW-0347">Helicase</keyword>
<evidence type="ECO:0000256" key="11">
    <source>
        <dbReference type="ARBA" id="ARBA00023163"/>
    </source>
</evidence>
<dbReference type="EC" id="3.6.4.13" evidence="4"/>
<evidence type="ECO:0000313" key="19">
    <source>
        <dbReference type="Proteomes" id="UP000011300"/>
    </source>
</evidence>
<keyword evidence="7" id="KW-0378">Hydrolase</keyword>
<keyword evidence="11" id="KW-0804">Transcription</keyword>
<sequence>MLDLFAFPNNVDVFPHEYSQERLEELNAADPSAFSLAVFPVHKHRWADAYVVRARGVYRLSAEVRTALPEADAAPLEDFVPVRTYADHHEAGGVKVSLECYSMLQCRRGLRLADLGLAVKRGLVAAGNRLGIFSAPVRTEATSVGRLGNARDFDRVPFRSLGLETQVRLLRHWLDGDVVVLTGGTGVGKTSQVPKLLLWFNYLFGGFDGYDAFRPEFRERKVALSLPRVELVRMNAGVLLRSLGFDDFDGSPVEMGYGNMDPALANSRPRRYGLVVATNKLVIGRLGQFSAVVLDEVHEHDSIADIMIAVLRKNPGRVRALTLMTATLEDDEPALRAFFPKAAFVHVEGGTLFGIKTLSVRNKHDFFKQRFQYLALERRLISQTLRVLRPLAGSSVVVFLASVNQCLQYARFLEPLHPELAFYVVHGKVPNIGALLAEIYASPKPAVVLSTPYLESSVTLRTAAYVYDSGRVYVAKPFGGEERFISRAMMMQRKGRVGRVSPGTYVAFYDAALLAPIKRIDYDFLHEYVIYFRHFGLALPDDLYVRPTDPGPLRRTVAYLAGFGIPDEQLYEIATTRFVKLVEYLRVYAAGGPVAEQLNEYERGERPLDEPLAAALRALNLRLKVRTRTKTQTGYAYAMRVLFGPYRGAEFSVSHRKFVKAAYVYMIAPGVFVE</sequence>
<dbReference type="RefSeq" id="YP_784261.1">
    <property type="nucleotide sequence ID" value="NC_008030.1"/>
</dbReference>
<organismHost>
    <name type="scientific">Crocodylus niloticus</name>
    <name type="common">Nile crocodile</name>
    <name type="synonym">African crocodile</name>
    <dbReference type="NCBI Taxonomy" id="8501"/>
</organismHost>
<proteinExistence type="inferred from homology"/>
<dbReference type="Pfam" id="PF00270">
    <property type="entry name" value="DEAD"/>
    <property type="match status" value="1"/>
</dbReference>
<dbReference type="Proteomes" id="UP000011300">
    <property type="component" value="Segment"/>
</dbReference>
<dbReference type="InterPro" id="IPR021892">
    <property type="entry name" value="NPH-II"/>
</dbReference>
<evidence type="ECO:0000256" key="5">
    <source>
        <dbReference type="ARBA" id="ARBA00017851"/>
    </source>
</evidence>
<dbReference type="PROSITE" id="PS00690">
    <property type="entry name" value="DEAH_ATP_HELICASE"/>
    <property type="match status" value="1"/>
</dbReference>
<dbReference type="InterPro" id="IPR027417">
    <property type="entry name" value="P-loop_NTPase"/>
</dbReference>
<protein>
    <recommendedName>
        <fullName evidence="5">RNA helicase NPH-II</fullName>
        <ecNumber evidence="4">3.6.4.13</ecNumber>
    </recommendedName>
    <alternativeName>
        <fullName evidence="14">Nucleoside triphosphatase II</fullName>
    </alternativeName>
    <alternativeName>
        <fullName evidence="13">Nucleoside triphosphate phosphohydrolase II</fullName>
    </alternativeName>
</protein>
<comment type="subcellular location">
    <subcellularLocation>
        <location evidence="1">Virion</location>
    </subcellularLocation>
</comment>
<dbReference type="InterPro" id="IPR001650">
    <property type="entry name" value="Helicase_C-like"/>
</dbReference>
<feature type="domain" description="Helicase C-terminal" evidence="17">
    <location>
        <begin position="380"/>
        <end position="551"/>
    </location>
</feature>
<dbReference type="PANTHER" id="PTHR18934:SF99">
    <property type="entry name" value="ATP-DEPENDENT RNA HELICASE DHX37-RELATED"/>
    <property type="match status" value="1"/>
</dbReference>
<evidence type="ECO:0000256" key="15">
    <source>
        <dbReference type="ARBA" id="ARBA00047984"/>
    </source>
</evidence>
<dbReference type="EMBL" id="DQ356948">
    <property type="protein sequence ID" value="ABJ08962.1"/>
    <property type="molecule type" value="Genomic_DNA"/>
</dbReference>
<name>Q070I0_CPRVZ</name>
<dbReference type="GO" id="GO:0003723">
    <property type="term" value="F:RNA binding"/>
    <property type="evidence" value="ECO:0007669"/>
    <property type="project" value="TreeGrafter"/>
</dbReference>
<dbReference type="PANTHER" id="PTHR18934">
    <property type="entry name" value="ATP-DEPENDENT RNA HELICASE"/>
    <property type="match status" value="1"/>
</dbReference>
<evidence type="ECO:0000313" key="18">
    <source>
        <dbReference type="EMBL" id="ABJ08962.1"/>
    </source>
</evidence>
<dbReference type="Gene3D" id="3.40.50.300">
    <property type="entry name" value="P-loop containing nucleotide triphosphate hydrolases"/>
    <property type="match status" value="2"/>
</dbReference>
<evidence type="ECO:0000256" key="7">
    <source>
        <dbReference type="ARBA" id="ARBA00022801"/>
    </source>
</evidence>
<keyword evidence="9" id="KW-0067">ATP-binding</keyword>
<evidence type="ECO:0000256" key="1">
    <source>
        <dbReference type="ARBA" id="ARBA00004328"/>
    </source>
</evidence>
<evidence type="ECO:0000259" key="17">
    <source>
        <dbReference type="PROSITE" id="PS51194"/>
    </source>
</evidence>
<comment type="function">
    <text evidence="12">NTP-dependent helicase that catalyzes unidirectional unwinding of 3'tailed duplex RNAs and plays an important role during transcription of early mRNAs, presumably by preventing R-loop formation behind the elongating RNA polymerase. Might also play a role in the export of newly synthesized mRNA chains out of the core into the cytoplasm. Required for replication and propagation of viral particles.</text>
</comment>
<organismHost>
    <name type="scientific">Crocodylus johnstoni</name>
    <name type="common">Australian freshwater crocodile</name>
    <dbReference type="NCBI Taxonomy" id="184234"/>
</organismHost>
<evidence type="ECO:0000259" key="16">
    <source>
        <dbReference type="PROSITE" id="PS51192"/>
    </source>
</evidence>
<organismHost>
    <name type="scientific">Crocodylus porosus</name>
    <name type="common">Saltwater crocodile</name>
    <name type="synonym">Estuarine crocodile</name>
    <dbReference type="NCBI Taxonomy" id="8502"/>
</organismHost>
<reference evidence="18 19" key="1">
    <citation type="journal article" date="2006" name="J. Virol.">
        <title>Genome of crocodilepox virus.</title>
        <authorList>
            <person name="Afonso C.L."/>
            <person name="Tulman E.R."/>
            <person name="Delhon G."/>
            <person name="Lu Z."/>
            <person name="Viljoen G.J."/>
            <person name="Wallace D.B."/>
            <person name="Kutish G.F."/>
            <person name="Rock D.L."/>
        </authorList>
    </citation>
    <scope>NUCLEOTIDE SEQUENCE [LARGE SCALE GENOMIC DNA]</scope>
    <source>
        <strain evidence="19">Isolate Crocodylus niloticus/Zimbabwe/Ume/2001</strain>
    </source>
</reference>
<keyword evidence="10" id="KW-0946">Virion</keyword>
<evidence type="ECO:0000256" key="13">
    <source>
        <dbReference type="ARBA" id="ARBA00030963"/>
    </source>
</evidence>
<dbReference type="GO" id="GO:0005524">
    <property type="term" value="F:ATP binding"/>
    <property type="evidence" value="ECO:0007669"/>
    <property type="project" value="UniProtKB-KW"/>
</dbReference>
<dbReference type="InterPro" id="IPR011545">
    <property type="entry name" value="DEAD/DEAH_box_helicase_dom"/>
</dbReference>
<evidence type="ECO:0000256" key="4">
    <source>
        <dbReference type="ARBA" id="ARBA00012552"/>
    </source>
</evidence>
<dbReference type="KEGG" id="vg:4363334"/>
<dbReference type="GO" id="GO:0044423">
    <property type="term" value="C:virion component"/>
    <property type="evidence" value="ECO:0007669"/>
    <property type="project" value="UniProtKB-KW"/>
</dbReference>
<evidence type="ECO:0000256" key="10">
    <source>
        <dbReference type="ARBA" id="ARBA00022844"/>
    </source>
</evidence>
<evidence type="ECO:0000256" key="8">
    <source>
        <dbReference type="ARBA" id="ARBA00022806"/>
    </source>
</evidence>
<dbReference type="GO" id="GO:0017111">
    <property type="term" value="F:ribonucleoside triphosphate phosphatase activity"/>
    <property type="evidence" value="ECO:0007669"/>
    <property type="project" value="InterPro"/>
</dbReference>
<dbReference type="SMART" id="SM00487">
    <property type="entry name" value="DEXDc"/>
    <property type="match status" value="1"/>
</dbReference>
<dbReference type="PROSITE" id="PS51192">
    <property type="entry name" value="HELICASE_ATP_BIND_1"/>
    <property type="match status" value="1"/>
</dbReference>
<evidence type="ECO:0000256" key="2">
    <source>
        <dbReference type="ARBA" id="ARBA00008792"/>
    </source>
</evidence>
<dbReference type="SMART" id="SM00490">
    <property type="entry name" value="HELICc"/>
    <property type="match status" value="1"/>
</dbReference>
<evidence type="ECO:0000256" key="6">
    <source>
        <dbReference type="ARBA" id="ARBA00022741"/>
    </source>
</evidence>